<dbReference type="Proteomes" id="UP001215280">
    <property type="component" value="Unassembled WGS sequence"/>
</dbReference>
<accession>A0AAD7II35</accession>
<reference evidence="1" key="1">
    <citation type="submission" date="2023-03" db="EMBL/GenBank/DDBJ databases">
        <title>Massive genome expansion in bonnet fungi (Mycena s.s.) driven by repeated elements and novel gene families across ecological guilds.</title>
        <authorList>
            <consortium name="Lawrence Berkeley National Laboratory"/>
            <person name="Harder C.B."/>
            <person name="Miyauchi S."/>
            <person name="Viragh M."/>
            <person name="Kuo A."/>
            <person name="Thoen E."/>
            <person name="Andreopoulos B."/>
            <person name="Lu D."/>
            <person name="Skrede I."/>
            <person name="Drula E."/>
            <person name="Henrissat B."/>
            <person name="Morin E."/>
            <person name="Kohler A."/>
            <person name="Barry K."/>
            <person name="LaButti K."/>
            <person name="Morin E."/>
            <person name="Salamov A."/>
            <person name="Lipzen A."/>
            <person name="Mereny Z."/>
            <person name="Hegedus B."/>
            <person name="Baldrian P."/>
            <person name="Stursova M."/>
            <person name="Weitz H."/>
            <person name="Taylor A."/>
            <person name="Grigoriev I.V."/>
            <person name="Nagy L.G."/>
            <person name="Martin F."/>
            <person name="Kauserud H."/>
        </authorList>
    </citation>
    <scope>NUCLEOTIDE SEQUENCE</scope>
    <source>
        <strain evidence="1">CBHHK188m</strain>
    </source>
</reference>
<dbReference type="EMBL" id="JARJLG010000116">
    <property type="protein sequence ID" value="KAJ7742741.1"/>
    <property type="molecule type" value="Genomic_DNA"/>
</dbReference>
<organism evidence="1 2">
    <name type="scientific">Mycena maculata</name>
    <dbReference type="NCBI Taxonomy" id="230809"/>
    <lineage>
        <taxon>Eukaryota</taxon>
        <taxon>Fungi</taxon>
        <taxon>Dikarya</taxon>
        <taxon>Basidiomycota</taxon>
        <taxon>Agaricomycotina</taxon>
        <taxon>Agaricomycetes</taxon>
        <taxon>Agaricomycetidae</taxon>
        <taxon>Agaricales</taxon>
        <taxon>Marasmiineae</taxon>
        <taxon>Mycenaceae</taxon>
        <taxon>Mycena</taxon>
    </lineage>
</organism>
<proteinExistence type="predicted"/>
<name>A0AAD7II35_9AGAR</name>
<gene>
    <name evidence="1" type="ORF">DFH07DRAFT_1063687</name>
</gene>
<dbReference type="AlphaFoldDB" id="A0AAD7II35"/>
<evidence type="ECO:0000313" key="1">
    <source>
        <dbReference type="EMBL" id="KAJ7742741.1"/>
    </source>
</evidence>
<comment type="caution">
    <text evidence="1">The sequence shown here is derived from an EMBL/GenBank/DDBJ whole genome shotgun (WGS) entry which is preliminary data.</text>
</comment>
<sequence length="261" mass="27851">MPSITVARPCPDLCPVQAHAQGLAQKRSRVPLATKCNVNGIVAIAPTKLSLPRTLPRPVLREVEVNSLLDAYPACAGIPAEYIRDHLPLSTMRAALQAVATSVPESSLPKELDILMNDIVAAACPTHMFAVYGDASPACGQKRRVTLFPAHALVFGTHCANLPALPASQPSTSSARATVPVVPVRLPSPETFPLLQSYLYTQQPPSLAPPCDSDLLRLAPHAKKVYGLWRNACVLGVVDAPLYDAIEASWERTLSAIQACS</sequence>
<keyword evidence="2" id="KW-1185">Reference proteome</keyword>
<protein>
    <submittedName>
        <fullName evidence="1">Uncharacterized protein</fullName>
    </submittedName>
</protein>
<evidence type="ECO:0000313" key="2">
    <source>
        <dbReference type="Proteomes" id="UP001215280"/>
    </source>
</evidence>